<accession>A0A1R3KFT9</accession>
<dbReference type="EMBL" id="AWWV01005089">
    <property type="protein sequence ID" value="OMP05966.1"/>
    <property type="molecule type" value="Genomic_DNA"/>
</dbReference>
<feature type="non-terminal residue" evidence="1">
    <location>
        <position position="22"/>
    </location>
</feature>
<reference evidence="1 2" key="1">
    <citation type="submission" date="2013-09" db="EMBL/GenBank/DDBJ databases">
        <title>Corchorus capsularis genome sequencing.</title>
        <authorList>
            <person name="Alam M."/>
            <person name="Haque M.S."/>
            <person name="Islam M.S."/>
            <person name="Emdad E.M."/>
            <person name="Islam M.M."/>
            <person name="Ahmed B."/>
            <person name="Halim A."/>
            <person name="Hossen Q.M.M."/>
            <person name="Hossain M.Z."/>
            <person name="Ahmed R."/>
            <person name="Khan M.M."/>
            <person name="Islam R."/>
            <person name="Rashid M.M."/>
            <person name="Khan S.A."/>
            <person name="Rahman M.S."/>
            <person name="Alam M."/>
        </authorList>
    </citation>
    <scope>NUCLEOTIDE SEQUENCE [LARGE SCALE GENOMIC DNA]</scope>
    <source>
        <strain evidence="2">cv. CVL-1</strain>
        <tissue evidence="1">Whole seedling</tissue>
    </source>
</reference>
<dbReference type="Gramene" id="OMP05966">
    <property type="protein sequence ID" value="OMP05966"/>
    <property type="gene ID" value="CCACVL1_01769"/>
</dbReference>
<gene>
    <name evidence="1" type="ORF">CCACVL1_01769</name>
</gene>
<evidence type="ECO:0000313" key="2">
    <source>
        <dbReference type="Proteomes" id="UP000188268"/>
    </source>
</evidence>
<keyword evidence="2" id="KW-1185">Reference proteome</keyword>
<sequence length="22" mass="2440">MGAHRTQAWQSGLTRLIDTPIS</sequence>
<name>A0A1R3KFT9_COCAP</name>
<comment type="caution">
    <text evidence="1">The sequence shown here is derived from an EMBL/GenBank/DDBJ whole genome shotgun (WGS) entry which is preliminary data.</text>
</comment>
<dbReference type="Proteomes" id="UP000188268">
    <property type="component" value="Unassembled WGS sequence"/>
</dbReference>
<proteinExistence type="predicted"/>
<evidence type="ECO:0000313" key="1">
    <source>
        <dbReference type="EMBL" id="OMP05966.1"/>
    </source>
</evidence>
<protein>
    <submittedName>
        <fullName evidence="1">Uncharacterized protein</fullName>
    </submittedName>
</protein>
<organism evidence="1 2">
    <name type="scientific">Corchorus capsularis</name>
    <name type="common">Jute</name>
    <dbReference type="NCBI Taxonomy" id="210143"/>
    <lineage>
        <taxon>Eukaryota</taxon>
        <taxon>Viridiplantae</taxon>
        <taxon>Streptophyta</taxon>
        <taxon>Embryophyta</taxon>
        <taxon>Tracheophyta</taxon>
        <taxon>Spermatophyta</taxon>
        <taxon>Magnoliopsida</taxon>
        <taxon>eudicotyledons</taxon>
        <taxon>Gunneridae</taxon>
        <taxon>Pentapetalae</taxon>
        <taxon>rosids</taxon>
        <taxon>malvids</taxon>
        <taxon>Malvales</taxon>
        <taxon>Malvaceae</taxon>
        <taxon>Grewioideae</taxon>
        <taxon>Apeibeae</taxon>
        <taxon>Corchorus</taxon>
    </lineage>
</organism>
<dbReference type="AlphaFoldDB" id="A0A1R3KFT9"/>